<dbReference type="Proteomes" id="UP000799640">
    <property type="component" value="Unassembled WGS sequence"/>
</dbReference>
<dbReference type="AlphaFoldDB" id="A0A6G1I0A4"/>
<dbReference type="Pfam" id="PF24554">
    <property type="entry name" value="DUF7603"/>
    <property type="match status" value="1"/>
</dbReference>
<name>A0A6G1I0A4_9PEZI</name>
<dbReference type="OrthoDB" id="5395440at2759"/>
<feature type="region of interest" description="Disordered" evidence="2">
    <location>
        <begin position="150"/>
        <end position="182"/>
    </location>
</feature>
<gene>
    <name evidence="4" type="ORF">EJ06DRAFT_394509</name>
</gene>
<feature type="region of interest" description="Disordered" evidence="2">
    <location>
        <begin position="280"/>
        <end position="360"/>
    </location>
</feature>
<dbReference type="Gene3D" id="1.20.1600.10">
    <property type="entry name" value="Outer membrane efflux proteins (OEP)"/>
    <property type="match status" value="1"/>
</dbReference>
<feature type="compositionally biased region" description="Polar residues" evidence="2">
    <location>
        <begin position="327"/>
        <end position="336"/>
    </location>
</feature>
<organism evidence="4 5">
    <name type="scientific">Trichodelitschia bisporula</name>
    <dbReference type="NCBI Taxonomy" id="703511"/>
    <lineage>
        <taxon>Eukaryota</taxon>
        <taxon>Fungi</taxon>
        <taxon>Dikarya</taxon>
        <taxon>Ascomycota</taxon>
        <taxon>Pezizomycotina</taxon>
        <taxon>Dothideomycetes</taxon>
        <taxon>Dothideomycetes incertae sedis</taxon>
        <taxon>Phaeotrichales</taxon>
        <taxon>Phaeotrichaceae</taxon>
        <taxon>Trichodelitschia</taxon>
    </lineage>
</organism>
<keyword evidence="5" id="KW-1185">Reference proteome</keyword>
<evidence type="ECO:0000259" key="3">
    <source>
        <dbReference type="Pfam" id="PF24554"/>
    </source>
</evidence>
<evidence type="ECO:0000313" key="4">
    <source>
        <dbReference type="EMBL" id="KAF2401507.1"/>
    </source>
</evidence>
<dbReference type="PANTHER" id="PTHR43941:SF1">
    <property type="entry name" value="STRUCTURAL MAINTENANCE OF CHROMOSOMES PROTEIN 2"/>
    <property type="match status" value="1"/>
</dbReference>
<feature type="compositionally biased region" description="Polar residues" evidence="2">
    <location>
        <begin position="155"/>
        <end position="165"/>
    </location>
</feature>
<dbReference type="InterPro" id="IPR056023">
    <property type="entry name" value="DUF7603"/>
</dbReference>
<dbReference type="GO" id="GO:0007076">
    <property type="term" value="P:mitotic chromosome condensation"/>
    <property type="evidence" value="ECO:0007669"/>
    <property type="project" value="TreeGrafter"/>
</dbReference>
<evidence type="ECO:0000256" key="1">
    <source>
        <dbReference type="SAM" id="Coils"/>
    </source>
</evidence>
<dbReference type="GO" id="GO:0000793">
    <property type="term" value="C:condensed chromosome"/>
    <property type="evidence" value="ECO:0007669"/>
    <property type="project" value="TreeGrafter"/>
</dbReference>
<feature type="compositionally biased region" description="Polar residues" evidence="2">
    <location>
        <begin position="1"/>
        <end position="16"/>
    </location>
</feature>
<accession>A0A6G1I0A4</accession>
<feature type="coiled-coil region" evidence="1">
    <location>
        <begin position="488"/>
        <end position="655"/>
    </location>
</feature>
<feature type="compositionally biased region" description="Low complexity" evidence="2">
    <location>
        <begin position="54"/>
        <end position="83"/>
    </location>
</feature>
<evidence type="ECO:0000313" key="5">
    <source>
        <dbReference type="Proteomes" id="UP000799640"/>
    </source>
</evidence>
<feature type="coiled-coil region" evidence="1">
    <location>
        <begin position="1005"/>
        <end position="1032"/>
    </location>
</feature>
<feature type="coiled-coil region" evidence="1">
    <location>
        <begin position="1097"/>
        <end position="1145"/>
    </location>
</feature>
<protein>
    <recommendedName>
        <fullName evidence="3">DUF7603 domain-containing protein</fullName>
    </recommendedName>
</protein>
<feature type="region of interest" description="Disordered" evidence="2">
    <location>
        <begin position="53"/>
        <end position="102"/>
    </location>
</feature>
<dbReference type="GO" id="GO:0003682">
    <property type="term" value="F:chromatin binding"/>
    <property type="evidence" value="ECO:0007669"/>
    <property type="project" value="TreeGrafter"/>
</dbReference>
<feature type="region of interest" description="Disordered" evidence="2">
    <location>
        <begin position="926"/>
        <end position="959"/>
    </location>
</feature>
<proteinExistence type="predicted"/>
<keyword evidence="1" id="KW-0175">Coiled coil</keyword>
<feature type="region of interest" description="Disordered" evidence="2">
    <location>
        <begin position="1"/>
        <end position="39"/>
    </location>
</feature>
<feature type="domain" description="DUF7603" evidence="3">
    <location>
        <begin position="902"/>
        <end position="1024"/>
    </location>
</feature>
<dbReference type="EMBL" id="ML996693">
    <property type="protein sequence ID" value="KAF2401507.1"/>
    <property type="molecule type" value="Genomic_DNA"/>
</dbReference>
<feature type="compositionally biased region" description="Polar residues" evidence="2">
    <location>
        <begin position="694"/>
        <end position="728"/>
    </location>
</feature>
<reference evidence="4" key="1">
    <citation type="journal article" date="2020" name="Stud. Mycol.">
        <title>101 Dothideomycetes genomes: a test case for predicting lifestyles and emergence of pathogens.</title>
        <authorList>
            <person name="Haridas S."/>
            <person name="Albert R."/>
            <person name="Binder M."/>
            <person name="Bloem J."/>
            <person name="Labutti K."/>
            <person name="Salamov A."/>
            <person name="Andreopoulos B."/>
            <person name="Baker S."/>
            <person name="Barry K."/>
            <person name="Bills G."/>
            <person name="Bluhm B."/>
            <person name="Cannon C."/>
            <person name="Castanera R."/>
            <person name="Culley D."/>
            <person name="Daum C."/>
            <person name="Ezra D."/>
            <person name="Gonzalez J."/>
            <person name="Henrissat B."/>
            <person name="Kuo A."/>
            <person name="Liang C."/>
            <person name="Lipzen A."/>
            <person name="Lutzoni F."/>
            <person name="Magnuson J."/>
            <person name="Mondo S."/>
            <person name="Nolan M."/>
            <person name="Ohm R."/>
            <person name="Pangilinan J."/>
            <person name="Park H.-J."/>
            <person name="Ramirez L."/>
            <person name="Alfaro M."/>
            <person name="Sun H."/>
            <person name="Tritt A."/>
            <person name="Yoshinaga Y."/>
            <person name="Zwiers L.-H."/>
            <person name="Turgeon B."/>
            <person name="Goodwin S."/>
            <person name="Spatafora J."/>
            <person name="Crous P."/>
            <person name="Grigoriev I."/>
        </authorList>
    </citation>
    <scope>NUCLEOTIDE SEQUENCE</scope>
    <source>
        <strain evidence="4">CBS 262.69</strain>
    </source>
</reference>
<feature type="compositionally biased region" description="Low complexity" evidence="2">
    <location>
        <begin position="673"/>
        <end position="685"/>
    </location>
</feature>
<evidence type="ECO:0000256" key="2">
    <source>
        <dbReference type="SAM" id="MobiDB-lite"/>
    </source>
</evidence>
<feature type="compositionally biased region" description="Basic and acidic residues" evidence="2">
    <location>
        <begin position="734"/>
        <end position="751"/>
    </location>
</feature>
<feature type="coiled-coil region" evidence="1">
    <location>
        <begin position="417"/>
        <end position="444"/>
    </location>
</feature>
<dbReference type="PANTHER" id="PTHR43941">
    <property type="entry name" value="STRUCTURAL MAINTENANCE OF CHROMOSOMES PROTEIN 2"/>
    <property type="match status" value="1"/>
</dbReference>
<feature type="compositionally biased region" description="Polar residues" evidence="2">
    <location>
        <begin position="344"/>
        <end position="357"/>
    </location>
</feature>
<sequence length="1165" mass="127003">MESNADPTGLASSSFAATPRRSQESRQPKRPKKLSLPGISFPLFPHTLSAFHIRASPGPSANNSSPRAANAIQSASAASSGPSPSTPPVRSRGGLVNRKPLPSTASPIAAEFGVRFHQDTGSGSVRQDTFGLASRVNANTLDGRSTVAAAERPQGATQQNSSATELPSRPAAGAPSTLQGSRLAVPSAAERFGEGELLIRDLDRNPHGTSPLLPPQLNKPPVGLQTDKNASAAGDGGPQTRYASLTTIASNPTPAIISPVRPQHSKGLSYPDIFFRRRQRSTGSSQHLGHSHSKSMAAVHAHSSSLRLDPFPPPGDDDLDPRYINKNPKSPSTKFTSFFGWSRRTPSGDSPTTTFSDRSPVLPSPLPHTNSFPMNLPSGVHKPAALDIPRANAGGSLSYYGLGTPGLPSPPVSSSVTAELEQQLRELSSELTNSIKRELELEDEVERWKANIEAGSTFGSGGLDANRRTSDYYSDSGTSSVRFPLHGGDGADGKLEELERIRRRAEQEKAQLKLDMTQRLQESLRARQEAEERVHSLEERIHAQARGQLESERVRELELMLDELKRKLGEERQFRENVEDLIGGMRMEGEAVRNDRDELRDEVIPQLKARVEALEHEVAEKEALTYEHSRVAHELRALREENQTLKQAQQQQRFRSIAEEDIPAYPLPPPSPQLSGLGLSRSKSLATKRPTGRVSRSNSGAGSGALSRSNSVKHPNGPPGSQTPTSAGPSPGLHESREALAERVKETEQQREALHSALKTLLERYSHEAKVHQRRLKQLEAERDRAQNLTPRRTAFYREVRGLREEIQVLRRRADDALEQKWMCEKGLGGLKMDLDRAREETSSLRVLLNERGYERGDDEAQIPPAGALLDTAYNELRTTQALSLARVRAMEGAGADDARILALLKQSISDAEAERAHALDQAESYRAQARALQDSPPPSALTGPQPLSPADSDATSEHRALATELYAAARRMDVLAEQVAAQMAANTSLRARLAEAIGRGEREQERCAERIATMQGRLRELEERVMAAQARSEGVMAGVDEDARLLREADHAGLVRGVILPPGAEGAEKALFGGRGPVLAWTRSGVGMSIGEVGRTEILERRVAELEKALGDAEGEMEEVVQRMNRAQIEVGELQGERDEAMMRTRRLQAEIVSERAKVQALMA</sequence>
<feature type="region of interest" description="Disordered" evidence="2">
    <location>
        <begin position="662"/>
        <end position="751"/>
    </location>
</feature>
<feature type="region of interest" description="Disordered" evidence="2">
    <location>
        <begin position="201"/>
        <end position="242"/>
    </location>
</feature>
<dbReference type="GO" id="GO:0000785">
    <property type="term" value="C:chromatin"/>
    <property type="evidence" value="ECO:0007669"/>
    <property type="project" value="TreeGrafter"/>
</dbReference>
<dbReference type="GO" id="GO:0000796">
    <property type="term" value="C:condensin complex"/>
    <property type="evidence" value="ECO:0007669"/>
    <property type="project" value="TreeGrafter"/>
</dbReference>